<keyword evidence="1" id="KW-0106">Calcium</keyword>
<evidence type="ECO:0000313" key="4">
    <source>
        <dbReference type="EMBL" id="CAD9510377.1"/>
    </source>
</evidence>
<feature type="domain" description="EF-hand" evidence="3">
    <location>
        <begin position="95"/>
        <end position="130"/>
    </location>
</feature>
<dbReference type="EMBL" id="HBGV01016313">
    <property type="protein sequence ID" value="CAD9510377.1"/>
    <property type="molecule type" value="Transcribed_RNA"/>
</dbReference>
<keyword evidence="2" id="KW-0472">Membrane</keyword>
<evidence type="ECO:0000256" key="2">
    <source>
        <dbReference type="SAM" id="Phobius"/>
    </source>
</evidence>
<keyword evidence="2" id="KW-1133">Transmembrane helix</keyword>
<dbReference type="PROSITE" id="PS00018">
    <property type="entry name" value="EF_HAND_1"/>
    <property type="match status" value="2"/>
</dbReference>
<gene>
    <name evidence="4" type="ORF">HTAM1171_LOCUS10008</name>
</gene>
<organism evidence="4">
    <name type="scientific">Helicotheca tamesis</name>
    <dbReference type="NCBI Taxonomy" id="374047"/>
    <lineage>
        <taxon>Eukaryota</taxon>
        <taxon>Sar</taxon>
        <taxon>Stramenopiles</taxon>
        <taxon>Ochrophyta</taxon>
        <taxon>Bacillariophyta</taxon>
        <taxon>Mediophyceae</taxon>
        <taxon>Lithodesmiophycidae</taxon>
        <taxon>Lithodesmiales</taxon>
        <taxon>Lithodesmiaceae</taxon>
        <taxon>Helicotheca</taxon>
    </lineage>
</organism>
<name>A0A7S2I6G4_9STRA</name>
<dbReference type="Gene3D" id="1.10.238.10">
    <property type="entry name" value="EF-hand"/>
    <property type="match status" value="1"/>
</dbReference>
<feature type="transmembrane region" description="Helical" evidence="2">
    <location>
        <begin position="6"/>
        <end position="26"/>
    </location>
</feature>
<dbReference type="Pfam" id="PF13499">
    <property type="entry name" value="EF-hand_7"/>
    <property type="match status" value="1"/>
</dbReference>
<dbReference type="InterPro" id="IPR002048">
    <property type="entry name" value="EF_hand_dom"/>
</dbReference>
<accession>A0A7S2I6G4</accession>
<evidence type="ECO:0000256" key="1">
    <source>
        <dbReference type="ARBA" id="ARBA00022837"/>
    </source>
</evidence>
<feature type="domain" description="EF-hand" evidence="3">
    <location>
        <begin position="47"/>
        <end position="82"/>
    </location>
</feature>
<evidence type="ECO:0000259" key="3">
    <source>
        <dbReference type="PROSITE" id="PS50222"/>
    </source>
</evidence>
<reference evidence="4" key="1">
    <citation type="submission" date="2021-01" db="EMBL/GenBank/DDBJ databases">
        <authorList>
            <person name="Corre E."/>
            <person name="Pelletier E."/>
            <person name="Niang G."/>
            <person name="Scheremetjew M."/>
            <person name="Finn R."/>
            <person name="Kale V."/>
            <person name="Holt S."/>
            <person name="Cochrane G."/>
            <person name="Meng A."/>
            <person name="Brown T."/>
            <person name="Cohen L."/>
        </authorList>
    </citation>
    <scope>NUCLEOTIDE SEQUENCE</scope>
    <source>
        <strain evidence="4">CCMP826</strain>
    </source>
</reference>
<dbReference type="InterPro" id="IPR011992">
    <property type="entry name" value="EF-hand-dom_pair"/>
</dbReference>
<dbReference type="GO" id="GO:0005509">
    <property type="term" value="F:calcium ion binding"/>
    <property type="evidence" value="ECO:0007669"/>
    <property type="project" value="InterPro"/>
</dbReference>
<protein>
    <recommendedName>
        <fullName evidence="3">EF-hand domain-containing protein</fullName>
    </recommendedName>
</protein>
<feature type="transmembrane region" description="Helical" evidence="2">
    <location>
        <begin position="136"/>
        <end position="154"/>
    </location>
</feature>
<dbReference type="CDD" id="cd00051">
    <property type="entry name" value="EFh"/>
    <property type="match status" value="1"/>
</dbReference>
<keyword evidence="2" id="KW-0812">Transmembrane</keyword>
<dbReference type="PROSITE" id="PS50222">
    <property type="entry name" value="EF_HAND_2"/>
    <property type="match status" value="2"/>
</dbReference>
<dbReference type="SMART" id="SM00054">
    <property type="entry name" value="EFh"/>
    <property type="match status" value="2"/>
</dbReference>
<dbReference type="SUPFAM" id="SSF47473">
    <property type="entry name" value="EF-hand"/>
    <property type="match status" value="1"/>
</dbReference>
<sequence>MNTNLLIGAAIVLFLFGILVLIYRLVRSKPGLVVKDRKVAGWTQSKAFRRLVKNVFEVCDENKTGEISKTELYVGVLLTHVKLAKYLGAGATFPPTRQAVDKIFEASDDDGSGTIDEEEFTKIMVILFSQITSRLAAYYGILIGLVPLIISGFIKLLDYIGVDTALDALDKGVWDEYAPEKLQELVSYIPESVWTTLPETLLSTFMMMFAVPAAWDYLDSYFKDVAENTTLVEKDEIAEKEKKQD</sequence>
<feature type="transmembrane region" description="Helical" evidence="2">
    <location>
        <begin position="200"/>
        <end position="218"/>
    </location>
</feature>
<dbReference type="AlphaFoldDB" id="A0A7S2I6G4"/>
<proteinExistence type="predicted"/>
<dbReference type="InterPro" id="IPR018247">
    <property type="entry name" value="EF_Hand_1_Ca_BS"/>
</dbReference>